<gene>
    <name evidence="1" type="ORF">SAMN04490356_1989</name>
</gene>
<dbReference type="Proteomes" id="UP000198609">
    <property type="component" value="Unassembled WGS sequence"/>
</dbReference>
<evidence type="ECO:0000313" key="1">
    <source>
        <dbReference type="EMBL" id="SEB86827.1"/>
    </source>
</evidence>
<reference evidence="2" key="1">
    <citation type="submission" date="2016-10" db="EMBL/GenBank/DDBJ databases">
        <authorList>
            <person name="Varghese N."/>
            <person name="Submissions S."/>
        </authorList>
    </citation>
    <scope>NUCLEOTIDE SEQUENCE [LARGE SCALE GENOMIC DNA]</scope>
    <source>
        <strain evidence="2">DSM 40318</strain>
    </source>
</reference>
<evidence type="ECO:0000313" key="2">
    <source>
        <dbReference type="Proteomes" id="UP000198609"/>
    </source>
</evidence>
<sequence>MTTPRTLPWTPPNTEDIEPLPVGRWWDAVSAPTAAADRALELLRRDSGAVIQDDTYGKSYWLIGTGTARSWCLRQIRVLTELADESTLLGVPPATWGPEHQTYWRIPLGRDRYLTDPDHLAPALRQAITDVLGPVPEGRQLCYRCQLPTDEPVPVTMEHSGSVAGATIYACPTHARDCPRDAVTQAAAMRRALDQGRTR</sequence>
<dbReference type="AlphaFoldDB" id="A0A1H4MVH7"/>
<accession>A0A1H4MVH7</accession>
<organism evidence="1 2">
    <name type="scientific">Streptomyces melanosporofaciens</name>
    <dbReference type="NCBI Taxonomy" id="67327"/>
    <lineage>
        <taxon>Bacteria</taxon>
        <taxon>Bacillati</taxon>
        <taxon>Actinomycetota</taxon>
        <taxon>Actinomycetes</taxon>
        <taxon>Kitasatosporales</taxon>
        <taxon>Streptomycetaceae</taxon>
        <taxon>Streptomyces</taxon>
        <taxon>Streptomyces violaceusniger group</taxon>
    </lineage>
</organism>
<name>A0A1H4MVH7_STRMJ</name>
<dbReference type="RefSeq" id="WP_093461631.1">
    <property type="nucleotide sequence ID" value="NZ_FNST01000002.1"/>
</dbReference>
<keyword evidence="2" id="KW-1185">Reference proteome</keyword>
<proteinExistence type="predicted"/>
<protein>
    <submittedName>
        <fullName evidence="1">Uncharacterized protein</fullName>
    </submittedName>
</protein>
<dbReference type="EMBL" id="FNST01000002">
    <property type="protein sequence ID" value="SEB86827.1"/>
    <property type="molecule type" value="Genomic_DNA"/>
</dbReference>